<keyword evidence="3" id="KW-1185">Reference proteome</keyword>
<name>A0A2A5S1V2_9LACT</name>
<organism evidence="2 3">
    <name type="scientific">Pseudolactococcus plantarum</name>
    <dbReference type="NCBI Taxonomy" id="1365"/>
    <lineage>
        <taxon>Bacteria</taxon>
        <taxon>Bacillati</taxon>
        <taxon>Bacillota</taxon>
        <taxon>Bacilli</taxon>
        <taxon>Lactobacillales</taxon>
        <taxon>Streptococcaceae</taxon>
        <taxon>Pseudolactococcus</taxon>
    </lineage>
</organism>
<dbReference type="EMBL" id="JXJX01000004">
    <property type="protein sequence ID" value="PCS07422.1"/>
    <property type="molecule type" value="Genomic_DNA"/>
</dbReference>
<dbReference type="AlphaFoldDB" id="A0A2A5S1V2"/>
<feature type="compositionally biased region" description="Polar residues" evidence="1">
    <location>
        <begin position="14"/>
        <end position="31"/>
    </location>
</feature>
<gene>
    <name evidence="2" type="ORF">RU87_GL001058</name>
</gene>
<feature type="region of interest" description="Disordered" evidence="1">
    <location>
        <begin position="1"/>
        <end position="38"/>
    </location>
</feature>
<evidence type="ECO:0000313" key="2">
    <source>
        <dbReference type="EMBL" id="PCS07422.1"/>
    </source>
</evidence>
<comment type="caution">
    <text evidence="2">The sequence shown here is derived from an EMBL/GenBank/DDBJ whole genome shotgun (WGS) entry which is preliminary data.</text>
</comment>
<proteinExistence type="predicted"/>
<sequence length="38" mass="4195">MLSTTFAFGETNKPHMTNKQAGSSKPINTFNGKAKRRP</sequence>
<protein>
    <submittedName>
        <fullName evidence="2">Uncharacterized protein</fullName>
    </submittedName>
</protein>
<accession>A0A2A5S1V2</accession>
<evidence type="ECO:0000256" key="1">
    <source>
        <dbReference type="SAM" id="MobiDB-lite"/>
    </source>
</evidence>
<dbReference type="Proteomes" id="UP000242246">
    <property type="component" value="Unassembled WGS sequence"/>
</dbReference>
<reference evidence="2 3" key="1">
    <citation type="submission" date="2014-12" db="EMBL/GenBank/DDBJ databases">
        <title>Draft genome sequences of 10 type strains of Lactococcus.</title>
        <authorList>
            <person name="Sun Z."/>
            <person name="Zhong Z."/>
            <person name="Liu W."/>
            <person name="Zhang W."/>
            <person name="Zhang H."/>
        </authorList>
    </citation>
    <scope>NUCLEOTIDE SEQUENCE [LARGE SCALE GENOMIC DNA]</scope>
    <source>
        <strain evidence="2 3">DSM 20686</strain>
    </source>
</reference>
<evidence type="ECO:0000313" key="3">
    <source>
        <dbReference type="Proteomes" id="UP000242246"/>
    </source>
</evidence>